<gene>
    <name evidence="4" type="ORF">WMO26_06320</name>
</gene>
<evidence type="ECO:0000256" key="1">
    <source>
        <dbReference type="ARBA" id="ARBA00023015"/>
    </source>
</evidence>
<dbReference type="InterPro" id="IPR036390">
    <property type="entry name" value="WH_DNA-bd_sf"/>
</dbReference>
<protein>
    <submittedName>
        <fullName evidence="4">DeoR/GlpR family DNA-binding transcription regulator</fullName>
    </submittedName>
</protein>
<dbReference type="RefSeq" id="WP_349218997.1">
    <property type="nucleotide sequence ID" value="NZ_JBBMFD010000008.1"/>
</dbReference>
<feature type="domain" description="HTH deoR-type" evidence="3">
    <location>
        <begin position="2"/>
        <end position="58"/>
    </location>
</feature>
<dbReference type="SMART" id="SM01134">
    <property type="entry name" value="DeoRC"/>
    <property type="match status" value="1"/>
</dbReference>
<dbReference type="InterPro" id="IPR001034">
    <property type="entry name" value="DeoR_HTH"/>
</dbReference>
<reference evidence="4 5" key="1">
    <citation type="submission" date="2024-03" db="EMBL/GenBank/DDBJ databases">
        <title>Human intestinal bacterial collection.</title>
        <authorList>
            <person name="Pauvert C."/>
            <person name="Hitch T.C.A."/>
            <person name="Clavel T."/>
        </authorList>
    </citation>
    <scope>NUCLEOTIDE SEQUENCE [LARGE SCALE GENOMIC DNA]</scope>
    <source>
        <strain evidence="4 5">CLA-JM-H44</strain>
    </source>
</reference>
<evidence type="ECO:0000313" key="5">
    <source>
        <dbReference type="Proteomes" id="UP001489509"/>
    </source>
</evidence>
<dbReference type="InterPro" id="IPR014036">
    <property type="entry name" value="DeoR-like_C"/>
</dbReference>
<evidence type="ECO:0000256" key="2">
    <source>
        <dbReference type="ARBA" id="ARBA00023163"/>
    </source>
</evidence>
<comment type="caution">
    <text evidence="4">The sequence shown here is derived from an EMBL/GenBank/DDBJ whole genome shotgun (WGS) entry which is preliminary data.</text>
</comment>
<dbReference type="GO" id="GO:0003677">
    <property type="term" value="F:DNA binding"/>
    <property type="evidence" value="ECO:0007669"/>
    <property type="project" value="UniProtKB-KW"/>
</dbReference>
<name>A0ABV1DZF3_9FIRM</name>
<organism evidence="4 5">
    <name type="scientific">Solibaculum intestinale</name>
    <dbReference type="NCBI Taxonomy" id="3133165"/>
    <lineage>
        <taxon>Bacteria</taxon>
        <taxon>Bacillati</taxon>
        <taxon>Bacillota</taxon>
        <taxon>Clostridia</taxon>
        <taxon>Eubacteriales</taxon>
        <taxon>Oscillospiraceae</taxon>
        <taxon>Solibaculum</taxon>
    </lineage>
</organism>
<dbReference type="SMART" id="SM00420">
    <property type="entry name" value="HTH_DEOR"/>
    <property type="match status" value="1"/>
</dbReference>
<dbReference type="SUPFAM" id="SSF46785">
    <property type="entry name" value="Winged helix' DNA-binding domain"/>
    <property type="match status" value="1"/>
</dbReference>
<evidence type="ECO:0000259" key="3">
    <source>
        <dbReference type="PROSITE" id="PS51000"/>
    </source>
</evidence>
<keyword evidence="4" id="KW-0238">DNA-binding</keyword>
<dbReference type="InterPro" id="IPR050313">
    <property type="entry name" value="Carb_Metab_HTH_regulators"/>
</dbReference>
<keyword evidence="2" id="KW-0804">Transcription</keyword>
<dbReference type="PROSITE" id="PS51000">
    <property type="entry name" value="HTH_DEOR_2"/>
    <property type="match status" value="1"/>
</dbReference>
<dbReference type="PANTHER" id="PTHR30363:SF46">
    <property type="entry name" value="LYSR FAMILY TRANSCRIPTIONAL REGULATOR"/>
    <property type="match status" value="1"/>
</dbReference>
<sequence>MNTARIQALNEYIQERGEVKLAELFAFFPQVSSMTIRRDLEFMEKQGLIRRMRGSVRAGSDISVFKEAIYSQRAQENTEAKLSIAKKALDFMRRGCSVFIDAGSTTMAFARLLPEGNYFILTNAPNMALELITKPNATVMLTGGTLNHDNLTLSGAKAVDFVSSINVDIAFMATSGYSLSGQFTSGNFDEAELKKLVIKKAHTVVMLMDGSKLDRNMPFTFATMSDIDVLISEGELPEEVQAEAQRCQTKVV</sequence>
<keyword evidence="1" id="KW-0805">Transcription regulation</keyword>
<dbReference type="Pfam" id="PF00455">
    <property type="entry name" value="DeoRC"/>
    <property type="match status" value="1"/>
</dbReference>
<dbReference type="Proteomes" id="UP001489509">
    <property type="component" value="Unassembled WGS sequence"/>
</dbReference>
<dbReference type="SUPFAM" id="SSF100950">
    <property type="entry name" value="NagB/RpiA/CoA transferase-like"/>
    <property type="match status" value="1"/>
</dbReference>
<dbReference type="Pfam" id="PF08220">
    <property type="entry name" value="HTH_DeoR"/>
    <property type="match status" value="1"/>
</dbReference>
<dbReference type="Gene3D" id="3.40.50.1360">
    <property type="match status" value="1"/>
</dbReference>
<dbReference type="InterPro" id="IPR037171">
    <property type="entry name" value="NagB/RpiA_transferase-like"/>
</dbReference>
<proteinExistence type="predicted"/>
<accession>A0ABV1DZF3</accession>
<dbReference type="EMBL" id="JBBMFD010000008">
    <property type="protein sequence ID" value="MEQ2440436.1"/>
    <property type="molecule type" value="Genomic_DNA"/>
</dbReference>
<keyword evidence="5" id="KW-1185">Reference proteome</keyword>
<evidence type="ECO:0000313" key="4">
    <source>
        <dbReference type="EMBL" id="MEQ2440436.1"/>
    </source>
</evidence>
<dbReference type="PANTHER" id="PTHR30363">
    <property type="entry name" value="HTH-TYPE TRANSCRIPTIONAL REGULATOR SRLR-RELATED"/>
    <property type="match status" value="1"/>
</dbReference>